<dbReference type="Proteomes" id="UP000692954">
    <property type="component" value="Unassembled WGS sequence"/>
</dbReference>
<organism evidence="2 3">
    <name type="scientific">Paramecium sonneborni</name>
    <dbReference type="NCBI Taxonomy" id="65129"/>
    <lineage>
        <taxon>Eukaryota</taxon>
        <taxon>Sar</taxon>
        <taxon>Alveolata</taxon>
        <taxon>Ciliophora</taxon>
        <taxon>Intramacronucleata</taxon>
        <taxon>Oligohymenophorea</taxon>
        <taxon>Peniculida</taxon>
        <taxon>Parameciidae</taxon>
        <taxon>Paramecium</taxon>
    </lineage>
</organism>
<feature type="region of interest" description="Disordered" evidence="1">
    <location>
        <begin position="23"/>
        <end position="47"/>
    </location>
</feature>
<sequence>MKYSKDSVNPEVRQFIRQFTQSQQELKMNKQPSTDQSTSSIIQSDVKSDNAKVKEVFFKLPQQQENNENKQPYLKISKTPVAGSFSNSLSSIDQDRYTEIIVQKVVEELERRNYCKKKPLLSIQQNTIQMSVVPKNDLDYLDDDSFIRQIQQTLLSPNHTPKKVQIKAFDCFDQRQRKFQVQKEQKLQKQRETQELTKLVDEFKNYLLRTRSSGKF</sequence>
<protein>
    <submittedName>
        <fullName evidence="2">Uncharacterized protein</fullName>
    </submittedName>
</protein>
<dbReference type="EMBL" id="CAJJDN010000061">
    <property type="protein sequence ID" value="CAD8093858.1"/>
    <property type="molecule type" value="Genomic_DNA"/>
</dbReference>
<keyword evidence="3" id="KW-1185">Reference proteome</keyword>
<accession>A0A8S1NMM7</accession>
<name>A0A8S1NMM7_9CILI</name>
<gene>
    <name evidence="2" type="ORF">PSON_ATCC_30995.1.T0610199</name>
</gene>
<feature type="compositionally biased region" description="Low complexity" evidence="1">
    <location>
        <begin position="33"/>
        <end position="45"/>
    </location>
</feature>
<feature type="compositionally biased region" description="Polar residues" evidence="1">
    <location>
        <begin position="23"/>
        <end position="32"/>
    </location>
</feature>
<reference evidence="2" key="1">
    <citation type="submission" date="2021-01" db="EMBL/GenBank/DDBJ databases">
        <authorList>
            <consortium name="Genoscope - CEA"/>
            <person name="William W."/>
        </authorList>
    </citation>
    <scope>NUCLEOTIDE SEQUENCE</scope>
</reference>
<dbReference type="OrthoDB" id="302741at2759"/>
<proteinExistence type="predicted"/>
<comment type="caution">
    <text evidence="2">The sequence shown here is derived from an EMBL/GenBank/DDBJ whole genome shotgun (WGS) entry which is preliminary data.</text>
</comment>
<evidence type="ECO:0000313" key="2">
    <source>
        <dbReference type="EMBL" id="CAD8093858.1"/>
    </source>
</evidence>
<evidence type="ECO:0000256" key="1">
    <source>
        <dbReference type="SAM" id="MobiDB-lite"/>
    </source>
</evidence>
<dbReference type="AlphaFoldDB" id="A0A8S1NMM7"/>
<evidence type="ECO:0000313" key="3">
    <source>
        <dbReference type="Proteomes" id="UP000692954"/>
    </source>
</evidence>